<reference evidence="1 2" key="1">
    <citation type="submission" date="2015-01" db="EMBL/GenBank/DDBJ databases">
        <title>Genome Sequencing of Rickettsiales.</title>
        <authorList>
            <person name="Daugherty S.C."/>
            <person name="Su Q."/>
            <person name="Abolude K."/>
            <person name="Beier-Sexton M."/>
            <person name="Carlyon J.A."/>
            <person name="Carter R."/>
            <person name="Day N.P."/>
            <person name="Dumler S.J."/>
            <person name="Dyachenko V."/>
            <person name="Godinez A."/>
            <person name="Kurtti T.J."/>
            <person name="Lichay M."/>
            <person name="Mullins K.E."/>
            <person name="Ott S."/>
            <person name="Pappas-Brown V."/>
            <person name="Paris D.H."/>
            <person name="Patel P."/>
            <person name="Richards A.L."/>
            <person name="Sadzewicz L."/>
            <person name="Sears K."/>
            <person name="Seidman D."/>
            <person name="Sengamalay N."/>
            <person name="Stenos J."/>
            <person name="Tallon L.J."/>
            <person name="Vincent G."/>
            <person name="Fraser C.M."/>
            <person name="Munderloh U."/>
            <person name="Dunning-Hotopp J.C."/>
        </authorList>
    </citation>
    <scope>NUCLEOTIDE SEQUENCE [LARGE SCALE GENOMIC DNA]</scope>
    <source>
        <strain evidence="1 2">Ac/Pa</strain>
    </source>
</reference>
<protein>
    <submittedName>
        <fullName evidence="1">Conjugal transfer TraD family protein</fullName>
    </submittedName>
</protein>
<evidence type="ECO:0000313" key="2">
    <source>
        <dbReference type="Proteomes" id="UP000033556"/>
    </source>
</evidence>
<dbReference type="PATRIC" id="fig|1359164.3.peg.1602"/>
<name>A0A0F3N4D6_RICAM</name>
<keyword evidence="2" id="KW-1185">Reference proteome</keyword>
<dbReference type="Pfam" id="PF06412">
    <property type="entry name" value="TraD"/>
    <property type="match status" value="1"/>
</dbReference>
<dbReference type="EMBL" id="LANR01000001">
    <property type="protein sequence ID" value="KJV62586.1"/>
    <property type="molecule type" value="Genomic_DNA"/>
</dbReference>
<proteinExistence type="predicted"/>
<dbReference type="InterPro" id="IPR009444">
    <property type="entry name" value="Conjugal_tfr_TraD_a-type"/>
</dbReference>
<gene>
    <name evidence="1" type="ORF">APHACPA_1617</name>
</gene>
<accession>A0A0F3N4D6</accession>
<organism evidence="1 2">
    <name type="scientific">Rickettsia amblyommatis str. Ac/Pa</name>
    <dbReference type="NCBI Taxonomy" id="1359164"/>
    <lineage>
        <taxon>Bacteria</taxon>
        <taxon>Pseudomonadati</taxon>
        <taxon>Pseudomonadota</taxon>
        <taxon>Alphaproteobacteria</taxon>
        <taxon>Rickettsiales</taxon>
        <taxon>Rickettsiaceae</taxon>
        <taxon>Rickettsieae</taxon>
        <taxon>Rickettsia</taxon>
        <taxon>spotted fever group</taxon>
    </lineage>
</organism>
<dbReference type="AlphaFoldDB" id="A0A0F3N4D6"/>
<dbReference type="Proteomes" id="UP000033556">
    <property type="component" value="Unassembled WGS sequence"/>
</dbReference>
<sequence>MIVQSKMKTIYMDNVIKRRLKLEQKKAKIITEEARLKIHERKARTRHLISMGGLVVKVKLDCLPTNSLLGALLSLQHELTSHPNIQNQWTQIGTSAFDNQKS</sequence>
<evidence type="ECO:0000313" key="1">
    <source>
        <dbReference type="EMBL" id="KJV62586.1"/>
    </source>
</evidence>
<comment type="caution">
    <text evidence="1">The sequence shown here is derived from an EMBL/GenBank/DDBJ whole genome shotgun (WGS) entry which is preliminary data.</text>
</comment>